<organism evidence="2 3">
    <name type="scientific">Paenibacillus cremeus</name>
    <dbReference type="NCBI Taxonomy" id="2163881"/>
    <lineage>
        <taxon>Bacteria</taxon>
        <taxon>Bacillati</taxon>
        <taxon>Bacillota</taxon>
        <taxon>Bacilli</taxon>
        <taxon>Bacillales</taxon>
        <taxon>Paenibacillaceae</taxon>
        <taxon>Paenibacillus</taxon>
    </lineage>
</organism>
<dbReference type="InterPro" id="IPR048147">
    <property type="entry name" value="CBO0543-like"/>
</dbReference>
<keyword evidence="1" id="KW-0812">Transmembrane</keyword>
<evidence type="ECO:0000256" key="1">
    <source>
        <dbReference type="SAM" id="Phobius"/>
    </source>
</evidence>
<evidence type="ECO:0000313" key="2">
    <source>
        <dbReference type="EMBL" id="TVY11783.1"/>
    </source>
</evidence>
<name>A0A559KI21_9BACL</name>
<dbReference type="AlphaFoldDB" id="A0A559KI21"/>
<gene>
    <name evidence="2" type="ORF">FPZ49_00355</name>
</gene>
<dbReference type="OrthoDB" id="2627420at2"/>
<keyword evidence="1" id="KW-0472">Membrane</keyword>
<comment type="caution">
    <text evidence="2">The sequence shown here is derived from an EMBL/GenBank/DDBJ whole genome shotgun (WGS) entry which is preliminary data.</text>
</comment>
<dbReference type="RefSeq" id="WP_144842366.1">
    <property type="nucleotide sequence ID" value="NZ_VNJI01000001.1"/>
</dbReference>
<sequence length="159" mass="18802">MDKITAITWIHLVLSIIGLNLIAWFIPKKLTRVEIYSTTLFSYGLEYTVDSILNLHYHLYGYFHEGFEYVGLLPIFFIYPAVNIIFLNFFPYHRGVLSKTVNIIGWSIFSVAYEYSAVSVGWFYYNHWTLWYSGLCYPPLFLILLLNLKFTNFLEKRPV</sequence>
<feature type="transmembrane region" description="Helical" evidence="1">
    <location>
        <begin position="69"/>
        <end position="91"/>
    </location>
</feature>
<protein>
    <submittedName>
        <fullName evidence="2">Uncharacterized protein</fullName>
    </submittedName>
</protein>
<dbReference type="EMBL" id="VNJI01000001">
    <property type="protein sequence ID" value="TVY11783.1"/>
    <property type="molecule type" value="Genomic_DNA"/>
</dbReference>
<dbReference type="NCBIfam" id="NF041644">
    <property type="entry name" value="CBO0543_fam"/>
    <property type="match status" value="1"/>
</dbReference>
<dbReference type="Proteomes" id="UP000317036">
    <property type="component" value="Unassembled WGS sequence"/>
</dbReference>
<feature type="transmembrane region" description="Helical" evidence="1">
    <location>
        <begin position="6"/>
        <end position="26"/>
    </location>
</feature>
<reference evidence="2 3" key="1">
    <citation type="submission" date="2019-07" db="EMBL/GenBank/DDBJ databases">
        <authorList>
            <person name="Kim J."/>
        </authorList>
    </citation>
    <scope>NUCLEOTIDE SEQUENCE [LARGE SCALE GENOMIC DNA]</scope>
    <source>
        <strain evidence="2 3">JC52</strain>
    </source>
</reference>
<feature type="transmembrane region" description="Helical" evidence="1">
    <location>
        <begin position="130"/>
        <end position="148"/>
    </location>
</feature>
<keyword evidence="1" id="KW-1133">Transmembrane helix</keyword>
<proteinExistence type="predicted"/>
<accession>A0A559KI21</accession>
<keyword evidence="3" id="KW-1185">Reference proteome</keyword>
<feature type="transmembrane region" description="Helical" evidence="1">
    <location>
        <begin position="103"/>
        <end position="124"/>
    </location>
</feature>
<evidence type="ECO:0000313" key="3">
    <source>
        <dbReference type="Proteomes" id="UP000317036"/>
    </source>
</evidence>